<keyword evidence="1" id="KW-0479">Metal-binding</keyword>
<feature type="domain" description="BED-type" evidence="5">
    <location>
        <begin position="36"/>
        <end position="93"/>
    </location>
</feature>
<dbReference type="PANTHER" id="PTHR46951">
    <property type="entry name" value="BED-TYPE DOMAIN-CONTAINING PROTEIN"/>
    <property type="match status" value="1"/>
</dbReference>
<name>A0A2G5ESS9_AQUCA</name>
<dbReference type="InterPro" id="IPR003656">
    <property type="entry name" value="Znf_BED"/>
</dbReference>
<dbReference type="PROSITE" id="PS50808">
    <property type="entry name" value="ZF_BED"/>
    <property type="match status" value="1"/>
</dbReference>
<dbReference type="AlphaFoldDB" id="A0A2G5ESS9"/>
<evidence type="ECO:0000256" key="1">
    <source>
        <dbReference type="ARBA" id="ARBA00022723"/>
    </source>
</evidence>
<sequence length="181" mass="20849">MLLSCLANNIRIQKSFYSKPDKERSEASCVQYNMPRKKDITWSHCKEVEGNHNAVICNYCGKQYMGGGITRFKKHLAGGNPNVETCTKCGKEVRDLFRKIADKMVEKKMQKQLLKKSSTMSSYTSQGRQKMNLMMKKPVICDELCRTRCIQLWIIQLYAFKVFSTVNLTQKPIGTNSNHIH</sequence>
<evidence type="ECO:0000256" key="3">
    <source>
        <dbReference type="ARBA" id="ARBA00022833"/>
    </source>
</evidence>
<dbReference type="Proteomes" id="UP000230069">
    <property type="component" value="Unassembled WGS sequence"/>
</dbReference>
<evidence type="ECO:0000259" key="5">
    <source>
        <dbReference type="PROSITE" id="PS50808"/>
    </source>
</evidence>
<keyword evidence="3" id="KW-0862">Zinc</keyword>
<evidence type="ECO:0000313" key="7">
    <source>
        <dbReference type="Proteomes" id="UP000230069"/>
    </source>
</evidence>
<organism evidence="6 7">
    <name type="scientific">Aquilegia coerulea</name>
    <name type="common">Rocky mountain columbine</name>
    <dbReference type="NCBI Taxonomy" id="218851"/>
    <lineage>
        <taxon>Eukaryota</taxon>
        <taxon>Viridiplantae</taxon>
        <taxon>Streptophyta</taxon>
        <taxon>Embryophyta</taxon>
        <taxon>Tracheophyta</taxon>
        <taxon>Spermatophyta</taxon>
        <taxon>Magnoliopsida</taxon>
        <taxon>Ranunculales</taxon>
        <taxon>Ranunculaceae</taxon>
        <taxon>Thalictroideae</taxon>
        <taxon>Aquilegia</taxon>
    </lineage>
</organism>
<gene>
    <name evidence="6" type="ORF">AQUCO_00500564v1</name>
</gene>
<evidence type="ECO:0000256" key="4">
    <source>
        <dbReference type="PROSITE-ProRule" id="PRU00027"/>
    </source>
</evidence>
<dbReference type="InParanoid" id="A0A2G5ESS9"/>
<dbReference type="EMBL" id="KZ305022">
    <property type="protein sequence ID" value="PIA58707.1"/>
    <property type="molecule type" value="Genomic_DNA"/>
</dbReference>
<keyword evidence="2 4" id="KW-0863">Zinc-finger</keyword>
<proteinExistence type="predicted"/>
<dbReference type="STRING" id="218851.A0A2G5ESS9"/>
<keyword evidence="7" id="KW-1185">Reference proteome</keyword>
<reference evidence="6 7" key="1">
    <citation type="submission" date="2017-09" db="EMBL/GenBank/DDBJ databases">
        <title>WGS assembly of Aquilegia coerulea Goldsmith.</title>
        <authorList>
            <person name="Hodges S."/>
            <person name="Kramer E."/>
            <person name="Nordborg M."/>
            <person name="Tomkins J."/>
            <person name="Borevitz J."/>
            <person name="Derieg N."/>
            <person name="Yan J."/>
            <person name="Mihaltcheva S."/>
            <person name="Hayes R.D."/>
            <person name="Rokhsar D."/>
        </authorList>
    </citation>
    <scope>NUCLEOTIDE SEQUENCE [LARGE SCALE GENOMIC DNA]</scope>
    <source>
        <strain evidence="7">cv. Goldsmith</strain>
    </source>
</reference>
<evidence type="ECO:0000313" key="6">
    <source>
        <dbReference type="EMBL" id="PIA58707.1"/>
    </source>
</evidence>
<dbReference type="PANTHER" id="PTHR46951:SF2">
    <property type="entry name" value="BED-TYPE DOMAIN-CONTAINING PROTEIN"/>
    <property type="match status" value="1"/>
</dbReference>
<dbReference type="GO" id="GO:0003677">
    <property type="term" value="F:DNA binding"/>
    <property type="evidence" value="ECO:0007669"/>
    <property type="project" value="InterPro"/>
</dbReference>
<accession>A0A2G5ESS9</accession>
<protein>
    <recommendedName>
        <fullName evidence="5">BED-type domain-containing protein</fullName>
    </recommendedName>
</protein>
<evidence type="ECO:0000256" key="2">
    <source>
        <dbReference type="ARBA" id="ARBA00022771"/>
    </source>
</evidence>
<dbReference type="Pfam" id="PF02892">
    <property type="entry name" value="zf-BED"/>
    <property type="match status" value="1"/>
</dbReference>
<dbReference type="GO" id="GO:0008270">
    <property type="term" value="F:zinc ion binding"/>
    <property type="evidence" value="ECO:0007669"/>
    <property type="project" value="UniProtKB-KW"/>
</dbReference>
<dbReference type="OrthoDB" id="2442898at2759"/>